<dbReference type="PANTHER" id="PTHR35008">
    <property type="entry name" value="BLL4482 PROTEIN-RELATED"/>
    <property type="match status" value="1"/>
</dbReference>
<keyword evidence="5" id="KW-0732">Signal</keyword>
<keyword evidence="2 4" id="KW-0479">Metal-binding</keyword>
<evidence type="ECO:0000256" key="3">
    <source>
        <dbReference type="ARBA" id="ARBA00023004"/>
    </source>
</evidence>
<dbReference type="InterPro" id="IPR036909">
    <property type="entry name" value="Cyt_c-like_dom_sf"/>
</dbReference>
<gene>
    <name evidence="7" type="ORF">COB20_08910</name>
</gene>
<dbReference type="InterPro" id="IPR009056">
    <property type="entry name" value="Cyt_c-like_dom"/>
</dbReference>
<evidence type="ECO:0000313" key="7">
    <source>
        <dbReference type="EMBL" id="PCI77171.1"/>
    </source>
</evidence>
<evidence type="ECO:0000256" key="4">
    <source>
        <dbReference type="PROSITE-ProRule" id="PRU00433"/>
    </source>
</evidence>
<reference evidence="8" key="1">
    <citation type="submission" date="2017-08" db="EMBL/GenBank/DDBJ databases">
        <title>A dynamic microbial community with high functional redundancy inhabits the cold, oxic subseafloor aquifer.</title>
        <authorList>
            <person name="Tully B.J."/>
            <person name="Wheat C.G."/>
            <person name="Glazer B.T."/>
            <person name="Huber J.A."/>
        </authorList>
    </citation>
    <scope>NUCLEOTIDE SEQUENCE [LARGE SCALE GENOMIC DNA]</scope>
</reference>
<dbReference type="GO" id="GO:0046872">
    <property type="term" value="F:metal ion binding"/>
    <property type="evidence" value="ECO:0007669"/>
    <property type="project" value="UniProtKB-KW"/>
</dbReference>
<dbReference type="EMBL" id="NVUL01000048">
    <property type="protein sequence ID" value="PCI77171.1"/>
    <property type="molecule type" value="Genomic_DNA"/>
</dbReference>
<protein>
    <submittedName>
        <fullName evidence="7">Cytochrome C</fullName>
    </submittedName>
</protein>
<sequence length="180" mass="19278">MLPMSMLRKLLTASAASVSLAIGLSAGVQAQSLGTPVNENQLQNFDLIAQPDGSGYPEGSGTARQGKAIFERRCVACHGMNGEGTSANTRLVGGDIQSEERPIRTVGSYWPHASTLFDYVQRAMPADAPKSLTSDEVYQVIAYVLNLNGIIEDSLVLNKESLMQVEMPNKDGFIDSSQAL</sequence>
<evidence type="ECO:0000256" key="2">
    <source>
        <dbReference type="ARBA" id="ARBA00022723"/>
    </source>
</evidence>
<dbReference type="GO" id="GO:0020037">
    <property type="term" value="F:heme binding"/>
    <property type="evidence" value="ECO:0007669"/>
    <property type="project" value="InterPro"/>
</dbReference>
<keyword evidence="3 4" id="KW-0408">Iron</keyword>
<accession>A0A2A4X4F2</accession>
<dbReference type="PROSITE" id="PS51007">
    <property type="entry name" value="CYTC"/>
    <property type="match status" value="1"/>
</dbReference>
<proteinExistence type="predicted"/>
<organism evidence="7 8">
    <name type="scientific">SAR86 cluster bacterium</name>
    <dbReference type="NCBI Taxonomy" id="2030880"/>
    <lineage>
        <taxon>Bacteria</taxon>
        <taxon>Pseudomonadati</taxon>
        <taxon>Pseudomonadota</taxon>
        <taxon>Gammaproteobacteria</taxon>
        <taxon>SAR86 cluster</taxon>
    </lineage>
</organism>
<comment type="caution">
    <text evidence="7">The sequence shown here is derived from an EMBL/GenBank/DDBJ whole genome shotgun (WGS) entry which is preliminary data.</text>
</comment>
<dbReference type="SUPFAM" id="SSF46626">
    <property type="entry name" value="Cytochrome c"/>
    <property type="match status" value="1"/>
</dbReference>
<keyword evidence="1 4" id="KW-0349">Heme</keyword>
<evidence type="ECO:0000256" key="1">
    <source>
        <dbReference type="ARBA" id="ARBA00022617"/>
    </source>
</evidence>
<dbReference type="Pfam" id="PF13442">
    <property type="entry name" value="Cytochrome_CBB3"/>
    <property type="match status" value="1"/>
</dbReference>
<dbReference type="AlphaFoldDB" id="A0A2A4X4F2"/>
<dbReference type="Proteomes" id="UP000218767">
    <property type="component" value="Unassembled WGS sequence"/>
</dbReference>
<dbReference type="InterPro" id="IPR051459">
    <property type="entry name" value="Cytochrome_c-type_DH"/>
</dbReference>
<feature type="signal peptide" evidence="5">
    <location>
        <begin position="1"/>
        <end position="30"/>
    </location>
</feature>
<feature type="chain" id="PRO_5012720636" evidence="5">
    <location>
        <begin position="31"/>
        <end position="180"/>
    </location>
</feature>
<evidence type="ECO:0000256" key="5">
    <source>
        <dbReference type="SAM" id="SignalP"/>
    </source>
</evidence>
<feature type="domain" description="Cytochrome c" evidence="6">
    <location>
        <begin position="61"/>
        <end position="148"/>
    </location>
</feature>
<dbReference type="PANTHER" id="PTHR35008:SF8">
    <property type="entry name" value="ALCOHOL DEHYDROGENASE CYTOCHROME C SUBUNIT"/>
    <property type="match status" value="1"/>
</dbReference>
<evidence type="ECO:0000313" key="8">
    <source>
        <dbReference type="Proteomes" id="UP000218767"/>
    </source>
</evidence>
<name>A0A2A4X4F2_9GAMM</name>
<evidence type="ECO:0000259" key="6">
    <source>
        <dbReference type="PROSITE" id="PS51007"/>
    </source>
</evidence>
<dbReference type="Gene3D" id="1.10.760.10">
    <property type="entry name" value="Cytochrome c-like domain"/>
    <property type="match status" value="1"/>
</dbReference>
<dbReference type="GO" id="GO:0009055">
    <property type="term" value="F:electron transfer activity"/>
    <property type="evidence" value="ECO:0007669"/>
    <property type="project" value="InterPro"/>
</dbReference>